<dbReference type="AlphaFoldDB" id="A0A7Y9UE21"/>
<evidence type="ECO:0000313" key="3">
    <source>
        <dbReference type="Proteomes" id="UP000518288"/>
    </source>
</evidence>
<accession>A0A7Y9UE21</accession>
<keyword evidence="3" id="KW-1185">Reference proteome</keyword>
<protein>
    <submittedName>
        <fullName evidence="2">Uncharacterized protein</fullName>
    </submittedName>
</protein>
<sequence length="216" mass="23441">MQVPLITRRTLATMLAVAALAAGCGTTPPRIDTYTEIPVGAVTTYWRKSSGSYGTTDGPVVWTFGLVKWGEQTLEEHESKQAGTQLYTPGSRALVAVLNPAGQLVQSFDPPMGYRMPLVLGSQWTSKHNVTLYPSGRVVPVDVDWKVEAWENVKVPAGTFRAFRVSATNSLGETETLWTAPELGLGIVKRHTVRPASHPQGEGVLHGEMVSRTFPP</sequence>
<organism evidence="2 3">
    <name type="scientific">Sphaerotilus montanus</name>
    <dbReference type="NCBI Taxonomy" id="522889"/>
    <lineage>
        <taxon>Bacteria</taxon>
        <taxon>Pseudomonadati</taxon>
        <taxon>Pseudomonadota</taxon>
        <taxon>Betaproteobacteria</taxon>
        <taxon>Burkholderiales</taxon>
        <taxon>Sphaerotilaceae</taxon>
        <taxon>Sphaerotilus</taxon>
    </lineage>
</organism>
<evidence type="ECO:0000256" key="1">
    <source>
        <dbReference type="SAM" id="SignalP"/>
    </source>
</evidence>
<dbReference type="Proteomes" id="UP000518288">
    <property type="component" value="Unassembled WGS sequence"/>
</dbReference>
<evidence type="ECO:0000313" key="2">
    <source>
        <dbReference type="EMBL" id="NYG35204.1"/>
    </source>
</evidence>
<gene>
    <name evidence="2" type="ORF">BDD16_004190</name>
</gene>
<comment type="caution">
    <text evidence="2">The sequence shown here is derived from an EMBL/GenBank/DDBJ whole genome shotgun (WGS) entry which is preliminary data.</text>
</comment>
<feature type="signal peptide" evidence="1">
    <location>
        <begin position="1"/>
        <end position="21"/>
    </location>
</feature>
<dbReference type="Gene3D" id="2.40.360.20">
    <property type="match status" value="1"/>
</dbReference>
<proteinExistence type="predicted"/>
<name>A0A7Y9UE21_9BURK</name>
<keyword evidence="1" id="KW-0732">Signal</keyword>
<reference evidence="2 3" key="1">
    <citation type="submission" date="2020-07" db="EMBL/GenBank/DDBJ databases">
        <title>Genomic Encyclopedia of Archaeal and Bacterial Type Strains, Phase II (KMG-II): from individual species to whole genera.</title>
        <authorList>
            <person name="Goeker M."/>
        </authorList>
    </citation>
    <scope>NUCLEOTIDE SEQUENCE [LARGE SCALE GENOMIC DNA]</scope>
    <source>
        <strain evidence="2 3">DSM 21226</strain>
    </source>
</reference>
<dbReference type="EMBL" id="JACCFH010000001">
    <property type="protein sequence ID" value="NYG35204.1"/>
    <property type="molecule type" value="Genomic_DNA"/>
</dbReference>
<feature type="chain" id="PRO_5031241994" evidence="1">
    <location>
        <begin position="22"/>
        <end position="216"/>
    </location>
</feature>
<dbReference type="RefSeq" id="WP_179635745.1">
    <property type="nucleotide sequence ID" value="NZ_CAXYYM010000073.1"/>
</dbReference>